<dbReference type="EMBL" id="BAAASK010000026">
    <property type="protein sequence ID" value="GAA2698029.1"/>
    <property type="molecule type" value="Genomic_DNA"/>
</dbReference>
<reference evidence="2 3" key="1">
    <citation type="journal article" date="2019" name="Int. J. Syst. Evol. Microbiol.">
        <title>The Global Catalogue of Microorganisms (GCM) 10K type strain sequencing project: providing services to taxonomists for standard genome sequencing and annotation.</title>
        <authorList>
            <consortium name="The Broad Institute Genomics Platform"/>
            <consortium name="The Broad Institute Genome Sequencing Center for Infectious Disease"/>
            <person name="Wu L."/>
            <person name="Ma J."/>
        </authorList>
    </citation>
    <scope>NUCLEOTIDE SEQUENCE [LARGE SCALE GENOMIC DNA]</scope>
    <source>
        <strain evidence="2 3">JCM 4531</strain>
    </source>
</reference>
<evidence type="ECO:0000313" key="2">
    <source>
        <dbReference type="EMBL" id="GAA2698029.1"/>
    </source>
</evidence>
<protein>
    <submittedName>
        <fullName evidence="2">Uncharacterized protein</fullName>
    </submittedName>
</protein>
<feature type="compositionally biased region" description="Basic and acidic residues" evidence="1">
    <location>
        <begin position="166"/>
        <end position="179"/>
    </location>
</feature>
<evidence type="ECO:0000313" key="3">
    <source>
        <dbReference type="Proteomes" id="UP001499989"/>
    </source>
</evidence>
<comment type="caution">
    <text evidence="2">The sequence shown here is derived from an EMBL/GenBank/DDBJ whole genome shotgun (WGS) entry which is preliminary data.</text>
</comment>
<feature type="region of interest" description="Disordered" evidence="1">
    <location>
        <begin position="166"/>
        <end position="187"/>
    </location>
</feature>
<evidence type="ECO:0000256" key="1">
    <source>
        <dbReference type="SAM" id="MobiDB-lite"/>
    </source>
</evidence>
<gene>
    <name evidence="2" type="ORF">GCM10010310_63080</name>
</gene>
<accession>A0ABN3TBJ9</accession>
<organism evidence="2 3">
    <name type="scientific">Streptomyces violaceolatus</name>
    <dbReference type="NCBI Taxonomy" id="67378"/>
    <lineage>
        <taxon>Bacteria</taxon>
        <taxon>Bacillati</taxon>
        <taxon>Actinomycetota</taxon>
        <taxon>Actinomycetes</taxon>
        <taxon>Kitasatosporales</taxon>
        <taxon>Streptomycetaceae</taxon>
        <taxon>Streptomyces</taxon>
        <taxon>Streptomyces violaceoruber group</taxon>
    </lineage>
</organism>
<proteinExistence type="predicted"/>
<dbReference type="Proteomes" id="UP001499989">
    <property type="component" value="Unassembled WGS sequence"/>
</dbReference>
<feature type="region of interest" description="Disordered" evidence="1">
    <location>
        <begin position="1"/>
        <end position="25"/>
    </location>
</feature>
<keyword evidence="3" id="KW-1185">Reference proteome</keyword>
<sequence length="210" mass="22938">MTGLDVPLERLQSYPDELPPPRRRGDVDPVGLLSIADDLALGLSALRSLMGPSGHSIPPVPSGEDCEHVMREVDRLLRRAVHLQRNAHAALLGRCLLGSGSPRGCSTEGAVLRLNVWDDTSRRAVVEDGTAGCVAHTVEAVRRVMRDPVSRKVLLVNDYDYDHDHDHDQECARDRDREGPAVARGVGLGPDDTEVFLSRGLTLRPDHRAA</sequence>
<dbReference type="RefSeq" id="WP_319123564.1">
    <property type="nucleotide sequence ID" value="NZ_BAAASK010000026.1"/>
</dbReference>
<name>A0ABN3TBJ9_9ACTN</name>